<accession>A0A9D9IBS6</accession>
<evidence type="ECO:0000313" key="2">
    <source>
        <dbReference type="EMBL" id="MBO8469694.1"/>
    </source>
</evidence>
<name>A0A9D9IBS6_9SPIO</name>
<dbReference type="AlphaFoldDB" id="A0A9D9IBS6"/>
<sequence length="109" mass="12338">MQIEVIDDILSVEERADKIIEDAQKKARDMISSAHDKAAATIKEAVERVRERGKEDVESAEELLQNHLSEYEKERIEIEKSDETIDPAVLERATGRIVERICTVDAFGA</sequence>
<dbReference type="Gene3D" id="1.20.5.2950">
    <property type="match status" value="1"/>
</dbReference>
<evidence type="ECO:0000256" key="1">
    <source>
        <dbReference type="SAM" id="Coils"/>
    </source>
</evidence>
<evidence type="ECO:0008006" key="4">
    <source>
        <dbReference type="Google" id="ProtNLM"/>
    </source>
</evidence>
<feature type="coiled-coil region" evidence="1">
    <location>
        <begin position="43"/>
        <end position="84"/>
    </location>
</feature>
<dbReference type="EMBL" id="JADIMF010000132">
    <property type="protein sequence ID" value="MBO8469694.1"/>
    <property type="molecule type" value="Genomic_DNA"/>
</dbReference>
<evidence type="ECO:0000313" key="3">
    <source>
        <dbReference type="Proteomes" id="UP000810292"/>
    </source>
</evidence>
<organism evidence="2 3">
    <name type="scientific">Candidatus Ornithospirochaeta stercoravium</name>
    <dbReference type="NCBI Taxonomy" id="2840897"/>
    <lineage>
        <taxon>Bacteria</taxon>
        <taxon>Pseudomonadati</taxon>
        <taxon>Spirochaetota</taxon>
        <taxon>Spirochaetia</taxon>
        <taxon>Spirochaetales</taxon>
        <taxon>Spirochaetaceae</taxon>
        <taxon>Spirochaetaceae incertae sedis</taxon>
        <taxon>Candidatus Ornithospirochaeta</taxon>
    </lineage>
</organism>
<comment type="caution">
    <text evidence="2">The sequence shown here is derived from an EMBL/GenBank/DDBJ whole genome shotgun (WGS) entry which is preliminary data.</text>
</comment>
<gene>
    <name evidence="2" type="ORF">IAA72_07910</name>
</gene>
<proteinExistence type="predicted"/>
<keyword evidence="1" id="KW-0175">Coiled coil</keyword>
<reference evidence="2" key="1">
    <citation type="submission" date="2020-10" db="EMBL/GenBank/DDBJ databases">
        <authorList>
            <person name="Gilroy R."/>
        </authorList>
    </citation>
    <scope>NUCLEOTIDE SEQUENCE</scope>
    <source>
        <strain evidence="2">14700</strain>
    </source>
</reference>
<reference evidence="2" key="2">
    <citation type="journal article" date="2021" name="PeerJ">
        <title>Extensive microbial diversity within the chicken gut microbiome revealed by metagenomics and culture.</title>
        <authorList>
            <person name="Gilroy R."/>
            <person name="Ravi A."/>
            <person name="Getino M."/>
            <person name="Pursley I."/>
            <person name="Horton D.L."/>
            <person name="Alikhan N.F."/>
            <person name="Baker D."/>
            <person name="Gharbi K."/>
            <person name="Hall N."/>
            <person name="Watson M."/>
            <person name="Adriaenssens E.M."/>
            <person name="Foster-Nyarko E."/>
            <person name="Jarju S."/>
            <person name="Secka A."/>
            <person name="Antonio M."/>
            <person name="Oren A."/>
            <person name="Chaudhuri R.R."/>
            <person name="La Ragione R."/>
            <person name="Hildebrand F."/>
            <person name="Pallen M.J."/>
        </authorList>
    </citation>
    <scope>NUCLEOTIDE SEQUENCE</scope>
    <source>
        <strain evidence="2">14700</strain>
    </source>
</reference>
<protein>
    <recommendedName>
        <fullName evidence="4">V-type ATP synthase subunit H</fullName>
    </recommendedName>
</protein>
<dbReference type="Proteomes" id="UP000810292">
    <property type="component" value="Unassembled WGS sequence"/>
</dbReference>